<protein>
    <submittedName>
        <fullName evidence="2">TorA maturation chaperone TorD</fullName>
    </submittedName>
</protein>
<dbReference type="EMBL" id="JACIJD010000012">
    <property type="protein sequence ID" value="MBB5694813.1"/>
    <property type="molecule type" value="Genomic_DNA"/>
</dbReference>
<comment type="caution">
    <text evidence="2">The sequence shown here is derived from an EMBL/GenBank/DDBJ whole genome shotgun (WGS) entry which is preliminary data.</text>
</comment>
<gene>
    <name evidence="2" type="ORF">FHS87_002865</name>
</gene>
<name>A0A840YK89_9PROT</name>
<dbReference type="RefSeq" id="WP_184519515.1">
    <property type="nucleotide sequence ID" value="NZ_JACIJD010000012.1"/>
</dbReference>
<feature type="domain" description="DUF4214" evidence="1">
    <location>
        <begin position="119"/>
        <end position="187"/>
    </location>
</feature>
<sequence length="329" mass="35095">MVTAVGTNGPDVFVNTSESDNFDGLAAYDVVNRFNMGYRSGVITTAPGTVTITSSFDTDVYTNIEQIDFLDGRLVFEPTEPLAQVTRLYFAALDRGPDQGGLNSYTAAIYQGRSLSSIAQDFIGSSEFAQRYGALTNDGFVEQLYLNVLDRPSDPGGKAAWVATLDAGATRADMLVGFSESLENQQKTASIVTAGIWDRDESAALVARLYDTLFGRLPDKGGLANWASALDSGQLRPNQVAQGFIDSAESQAIYGGFPTADTFVTALYRNTLEREPDAAGKAAWVNALDSGTLSRADVALGFSESPEHIQLTAATVGGEIPSQFGILFL</sequence>
<dbReference type="Gene3D" id="1.10.3130.20">
    <property type="entry name" value="Phycobilisome linker domain"/>
    <property type="match status" value="2"/>
</dbReference>
<dbReference type="InterPro" id="IPR038255">
    <property type="entry name" value="PBS_linker_sf"/>
</dbReference>
<reference evidence="2 3" key="1">
    <citation type="submission" date="2020-08" db="EMBL/GenBank/DDBJ databases">
        <title>Genomic Encyclopedia of Type Strains, Phase IV (KMG-IV): sequencing the most valuable type-strain genomes for metagenomic binning, comparative biology and taxonomic classification.</title>
        <authorList>
            <person name="Goeker M."/>
        </authorList>
    </citation>
    <scope>NUCLEOTIDE SEQUENCE [LARGE SCALE GENOMIC DNA]</scope>
    <source>
        <strain evidence="2 3">DSM 25622</strain>
    </source>
</reference>
<evidence type="ECO:0000313" key="3">
    <source>
        <dbReference type="Proteomes" id="UP000580654"/>
    </source>
</evidence>
<evidence type="ECO:0000313" key="2">
    <source>
        <dbReference type="EMBL" id="MBB5694813.1"/>
    </source>
</evidence>
<proteinExistence type="predicted"/>
<dbReference type="AlphaFoldDB" id="A0A840YK89"/>
<dbReference type="Pfam" id="PF13946">
    <property type="entry name" value="DUF4214"/>
    <property type="match status" value="2"/>
</dbReference>
<dbReference type="Proteomes" id="UP000580654">
    <property type="component" value="Unassembled WGS sequence"/>
</dbReference>
<accession>A0A840YK89</accession>
<evidence type="ECO:0000259" key="1">
    <source>
        <dbReference type="Pfam" id="PF13946"/>
    </source>
</evidence>
<organism evidence="2 3">
    <name type="scientific">Muricoccus pecuniae</name>
    <dbReference type="NCBI Taxonomy" id="693023"/>
    <lineage>
        <taxon>Bacteria</taxon>
        <taxon>Pseudomonadati</taxon>
        <taxon>Pseudomonadota</taxon>
        <taxon>Alphaproteobacteria</taxon>
        <taxon>Acetobacterales</taxon>
        <taxon>Roseomonadaceae</taxon>
        <taxon>Muricoccus</taxon>
    </lineage>
</organism>
<keyword evidence="3" id="KW-1185">Reference proteome</keyword>
<feature type="domain" description="DUF4214" evidence="1">
    <location>
        <begin position="241"/>
        <end position="310"/>
    </location>
</feature>
<dbReference type="InterPro" id="IPR025282">
    <property type="entry name" value="DUF4214"/>
</dbReference>